<feature type="region of interest" description="Disordered" evidence="1">
    <location>
        <begin position="31"/>
        <end position="56"/>
    </location>
</feature>
<keyword evidence="3" id="KW-1185">Reference proteome</keyword>
<name>A0ABY7DIU9_MYAAR</name>
<dbReference type="Proteomes" id="UP001164746">
    <property type="component" value="Chromosome 2"/>
</dbReference>
<dbReference type="EMBL" id="CP111013">
    <property type="protein sequence ID" value="WAQ97567.1"/>
    <property type="molecule type" value="Genomic_DNA"/>
</dbReference>
<sequence length="363" mass="42354">MLSRVCRSLFLLGSRDSSVIGKTLSTRNAASVSEVREGHENVKKRKSKRKEKQSEHGDKPAYVLDFFNNCDYITLNRLSRSTFIKRSNIKNIILPSEMIKGDDDMKCRQRFVDINEFCDKSGFSKTQIDTLADLVMMFETQEKKQEKFARIFYPALEIPDTNTIETVVAVDIFLNDVIWSEQDVSSRLVTNLGHFFFDVKDNKRFDHVKHGQQMQKLCDQLPDCPMYFLNNRSGMFSRDTSGITQYQHLMESIFITHMNLRSNTDLGDSNNVILFTPNTLDAFYNLKFGQEVEMMFPLLKSWYKKFKSPIDGMLMSPKVEIKLFAKETDERVRERILRCILMSDAGCKILRRSEKKFPRFYSD</sequence>
<accession>A0ABY7DIU9</accession>
<reference evidence="2" key="1">
    <citation type="submission" date="2022-11" db="EMBL/GenBank/DDBJ databases">
        <title>Centuries of genome instability and evolution in soft-shell clam transmissible cancer (bioRxiv).</title>
        <authorList>
            <person name="Hart S.F.M."/>
            <person name="Yonemitsu M.A."/>
            <person name="Giersch R.M."/>
            <person name="Beal B.F."/>
            <person name="Arriagada G."/>
            <person name="Davis B.W."/>
            <person name="Ostrander E.A."/>
            <person name="Goff S.P."/>
            <person name="Metzger M.J."/>
        </authorList>
    </citation>
    <scope>NUCLEOTIDE SEQUENCE</scope>
    <source>
        <strain evidence="2">MELC-2E11</strain>
        <tissue evidence="2">Siphon/mantle</tissue>
    </source>
</reference>
<organism evidence="2 3">
    <name type="scientific">Mya arenaria</name>
    <name type="common">Soft-shell clam</name>
    <dbReference type="NCBI Taxonomy" id="6604"/>
    <lineage>
        <taxon>Eukaryota</taxon>
        <taxon>Metazoa</taxon>
        <taxon>Spiralia</taxon>
        <taxon>Lophotrochozoa</taxon>
        <taxon>Mollusca</taxon>
        <taxon>Bivalvia</taxon>
        <taxon>Autobranchia</taxon>
        <taxon>Heteroconchia</taxon>
        <taxon>Euheterodonta</taxon>
        <taxon>Imparidentia</taxon>
        <taxon>Neoheterodontei</taxon>
        <taxon>Myida</taxon>
        <taxon>Myoidea</taxon>
        <taxon>Myidae</taxon>
        <taxon>Mya</taxon>
    </lineage>
</organism>
<gene>
    <name evidence="2" type="ORF">MAR_030257</name>
</gene>
<feature type="compositionally biased region" description="Basic residues" evidence="1">
    <location>
        <begin position="42"/>
        <end position="51"/>
    </location>
</feature>
<protein>
    <submittedName>
        <fullName evidence="2">Uncharacterized protein</fullName>
    </submittedName>
</protein>
<proteinExistence type="predicted"/>
<evidence type="ECO:0000256" key="1">
    <source>
        <dbReference type="SAM" id="MobiDB-lite"/>
    </source>
</evidence>
<evidence type="ECO:0000313" key="2">
    <source>
        <dbReference type="EMBL" id="WAQ97567.1"/>
    </source>
</evidence>
<evidence type="ECO:0000313" key="3">
    <source>
        <dbReference type="Proteomes" id="UP001164746"/>
    </source>
</evidence>